<reference key="2">
    <citation type="submission" date="2011-05" db="EMBL/GenBank/DDBJ databases">
        <title>The Genome of Mycoplasma haemofelis Strain Ohio2, a pathogenic hemoplasma of the cat.</title>
        <authorList>
            <person name="Santos A.P."/>
            <person name="Guimaraes A.M.S."/>
            <person name="SanMiguel P.J."/>
            <person name="Martin S.W."/>
            <person name="Messick J.B."/>
        </authorList>
    </citation>
    <scope>NUCLEOTIDE SEQUENCE</scope>
    <source>
        <strain>Ohio2</strain>
    </source>
</reference>
<dbReference type="BioCyc" id="MHAE859194:G1GR7-402-MONOMER"/>
<evidence type="ECO:0000313" key="2">
    <source>
        <dbReference type="Proteomes" id="UP000007952"/>
    </source>
</evidence>
<proteinExistence type="predicted"/>
<dbReference type="AlphaFoldDB" id="F6FH82"/>
<accession>F6FH82</accession>
<sequence length="223" mass="24273">MTKGSFLALGTAGAGGLGAGGLMAFKPWQSTPEEKVKVATSIREKYSAALLDSTQDGSIWEKKYTSLKASTPNNPTLKKAVEKSKAPSESKEEALKLLKEGCASIYDSKVDDLKSFSDFKTLCSKSNDDASKASGTWIADEASANNNNKWDSSLTKLRDYGQELIPTLSSLKEEIKTHQSSTSFSPDIRTKIKDWCTQVRGELFEGENSTQFQNQEAFCKATG</sequence>
<protein>
    <submittedName>
        <fullName evidence="1">Uncharacterized protein</fullName>
    </submittedName>
</protein>
<dbReference type="EMBL" id="CP002808">
    <property type="protein sequence ID" value="AEG72687.1"/>
    <property type="molecule type" value="Genomic_DNA"/>
</dbReference>
<reference evidence="1 2" key="1">
    <citation type="journal article" date="2011" name="J. Bacteriol.">
        <title>Complete genome sequences of two hemotropic Mycoplasmas, Mycoplasma haemofelis strain Ohio2 and Mycoplasma suis strain Illinois.</title>
        <authorList>
            <person name="Messick J.B."/>
            <person name="Santos A.P."/>
            <person name="Guimaraes A.M."/>
        </authorList>
    </citation>
    <scope>NUCLEOTIDE SEQUENCE [LARGE SCALE GENOMIC DNA]</scope>
    <source>
        <strain evidence="1 2">Ohio2</strain>
    </source>
</reference>
<gene>
    <name evidence="1" type="ordered locus">MHF_0411</name>
</gene>
<dbReference type="Proteomes" id="UP000007952">
    <property type="component" value="Chromosome"/>
</dbReference>
<dbReference type="KEGG" id="mhf:MHF_0411"/>
<name>F6FH82_MYCHI</name>
<organism evidence="1 2">
    <name type="scientific">Mycoplasma haemofelis (strain Ohio2)</name>
    <dbReference type="NCBI Taxonomy" id="859194"/>
    <lineage>
        <taxon>Bacteria</taxon>
        <taxon>Bacillati</taxon>
        <taxon>Mycoplasmatota</taxon>
        <taxon>Mollicutes</taxon>
        <taxon>Mycoplasmataceae</taxon>
        <taxon>Mycoplasma</taxon>
    </lineage>
</organism>
<evidence type="ECO:0000313" key="1">
    <source>
        <dbReference type="EMBL" id="AEG72687.1"/>
    </source>
</evidence>
<dbReference type="HOGENOM" id="CLU_096783_0_0_14"/>
<dbReference type="STRING" id="859194.MHF_0411"/>